<dbReference type="InterPro" id="IPR035979">
    <property type="entry name" value="RBD_domain_sf"/>
</dbReference>
<organism evidence="3 4">
    <name type="scientific">Rubroshorea leprosula</name>
    <dbReference type="NCBI Taxonomy" id="152421"/>
    <lineage>
        <taxon>Eukaryota</taxon>
        <taxon>Viridiplantae</taxon>
        <taxon>Streptophyta</taxon>
        <taxon>Embryophyta</taxon>
        <taxon>Tracheophyta</taxon>
        <taxon>Spermatophyta</taxon>
        <taxon>Magnoliopsida</taxon>
        <taxon>eudicotyledons</taxon>
        <taxon>Gunneridae</taxon>
        <taxon>Pentapetalae</taxon>
        <taxon>rosids</taxon>
        <taxon>malvids</taxon>
        <taxon>Malvales</taxon>
        <taxon>Dipterocarpaceae</taxon>
        <taxon>Rubroshorea</taxon>
    </lineage>
</organism>
<proteinExistence type="predicted"/>
<dbReference type="SUPFAM" id="SSF54928">
    <property type="entry name" value="RNA-binding domain, RBD"/>
    <property type="match status" value="1"/>
</dbReference>
<dbReference type="InterPro" id="IPR052343">
    <property type="entry name" value="Retrotransposon-Effector_Assoc"/>
</dbReference>
<dbReference type="InterPro" id="IPR000504">
    <property type="entry name" value="RRM_dom"/>
</dbReference>
<comment type="caution">
    <text evidence="3">The sequence shown here is derived from an EMBL/GenBank/DDBJ whole genome shotgun (WGS) entry which is preliminary data.</text>
</comment>
<evidence type="ECO:0000256" key="1">
    <source>
        <dbReference type="SAM" id="MobiDB-lite"/>
    </source>
</evidence>
<dbReference type="EMBL" id="BPVZ01000080">
    <property type="protein sequence ID" value="GKV28725.1"/>
    <property type="molecule type" value="Genomic_DNA"/>
</dbReference>
<feature type="domain" description="RRM" evidence="2">
    <location>
        <begin position="330"/>
        <end position="368"/>
    </location>
</feature>
<dbReference type="PANTHER" id="PTHR46890:SF50">
    <property type="entry name" value="RNA-DIRECTED DNA POLYMERASE, EUKARYOTA, REVERSE TRANSCRIPTASE ZINC-BINDING DOMAIN PROTEIN-RELATED"/>
    <property type="match status" value="1"/>
</dbReference>
<evidence type="ECO:0000313" key="3">
    <source>
        <dbReference type="EMBL" id="GKV28725.1"/>
    </source>
</evidence>
<dbReference type="GO" id="GO:0003723">
    <property type="term" value="F:RNA binding"/>
    <property type="evidence" value="ECO:0007669"/>
    <property type="project" value="InterPro"/>
</dbReference>
<dbReference type="AlphaFoldDB" id="A0AAV5KVT8"/>
<reference evidence="3 4" key="1">
    <citation type="journal article" date="2021" name="Commun. Biol.">
        <title>The genome of Shorea leprosula (Dipterocarpaceae) highlights the ecological relevance of drought in aseasonal tropical rainforests.</title>
        <authorList>
            <person name="Ng K.K.S."/>
            <person name="Kobayashi M.J."/>
            <person name="Fawcett J.A."/>
            <person name="Hatakeyama M."/>
            <person name="Paape T."/>
            <person name="Ng C.H."/>
            <person name="Ang C.C."/>
            <person name="Tnah L.H."/>
            <person name="Lee C.T."/>
            <person name="Nishiyama T."/>
            <person name="Sese J."/>
            <person name="O'Brien M.J."/>
            <person name="Copetti D."/>
            <person name="Mohd Noor M.I."/>
            <person name="Ong R.C."/>
            <person name="Putra M."/>
            <person name="Sireger I.Z."/>
            <person name="Indrioko S."/>
            <person name="Kosugi Y."/>
            <person name="Izuno A."/>
            <person name="Isagi Y."/>
            <person name="Lee S.L."/>
            <person name="Shimizu K.K."/>
        </authorList>
    </citation>
    <scope>NUCLEOTIDE SEQUENCE [LARGE SCALE GENOMIC DNA]</scope>
    <source>
        <strain evidence="3">214</strain>
    </source>
</reference>
<evidence type="ECO:0000313" key="4">
    <source>
        <dbReference type="Proteomes" id="UP001054252"/>
    </source>
</evidence>
<protein>
    <recommendedName>
        <fullName evidence="2">RRM domain-containing protein</fullName>
    </recommendedName>
</protein>
<gene>
    <name evidence="3" type="ORF">SLEP1_g37741</name>
</gene>
<dbReference type="PANTHER" id="PTHR46890">
    <property type="entry name" value="NON-LTR RETROLELEMENT REVERSE TRANSCRIPTASE-LIKE PROTEIN-RELATED"/>
    <property type="match status" value="1"/>
</dbReference>
<evidence type="ECO:0000259" key="2">
    <source>
        <dbReference type="Pfam" id="PF00076"/>
    </source>
</evidence>
<keyword evidence="4" id="KW-1185">Reference proteome</keyword>
<dbReference type="Pfam" id="PF00076">
    <property type="entry name" value="RRM_1"/>
    <property type="match status" value="1"/>
</dbReference>
<dbReference type="Proteomes" id="UP001054252">
    <property type="component" value="Unassembled WGS sequence"/>
</dbReference>
<name>A0AAV5KVT8_9ROSI</name>
<sequence length="413" mass="48445">MLLVDLKGEEIELEEDDIQLRKEGACELWDGLRKMEGLWRQKSRAMWMRLEDTTTRFFHRYARRSRNAMQGLWKDGSWMEDLARVKMIVAEHFKKQFSEVKWRRPIVEDVEFKKISTKKNLRMEAEFSLEEVKKAVEECNSEKASRPDGFNFKFIKFAWDILEEDIMQFVKDFHANGKLNGRPTDEFRMERGLCQGNPLFPFLFLLIARGLHCLIHRAVDEGLLEGISMGKGNLQISHLQFVDDTVIMAKAKMDYIWIVKEGGVGASNVRRRRLSKIWEDNVTSGNEGSEIRDSRKCFCLGVGSGNNICERCKEDAKDVTHIMLSCKLAYQMFKKYGHVHEIYCPEKRDKFNRRFGLVRFQEAENAAALGRMLEYILFEEQKPHTNIPRFDKKKKGHQDKPARRDIIFGNVNR</sequence>
<feature type="region of interest" description="Disordered" evidence="1">
    <location>
        <begin position="387"/>
        <end position="413"/>
    </location>
</feature>
<accession>A0AAV5KVT8</accession>